<feature type="region of interest" description="Disordered" evidence="1">
    <location>
        <begin position="89"/>
        <end position="194"/>
    </location>
</feature>
<evidence type="ECO:0000256" key="1">
    <source>
        <dbReference type="SAM" id="MobiDB-lite"/>
    </source>
</evidence>
<evidence type="ECO:0000313" key="3">
    <source>
        <dbReference type="EMBL" id="KXG36200.1"/>
    </source>
</evidence>
<name>A0A1B6QE61_SORBI</name>
<accession>A0A1B6QE61</accession>
<evidence type="ECO:0000313" key="4">
    <source>
        <dbReference type="Proteomes" id="UP000000768"/>
    </source>
</evidence>
<dbReference type="EMBL" id="CM000761">
    <property type="protein sequence ID" value="KXG36200.1"/>
    <property type="molecule type" value="Genomic_DNA"/>
</dbReference>
<dbReference type="PANTHER" id="PTHR33870">
    <property type="entry name" value="CARDIOMYOPATHY-ASSOCIATED PROTEIN"/>
    <property type="match status" value="1"/>
</dbReference>
<dbReference type="PANTHER" id="PTHR33870:SF8">
    <property type="entry name" value="OS07G0472300 PROTEIN"/>
    <property type="match status" value="1"/>
</dbReference>
<evidence type="ECO:0008006" key="5">
    <source>
        <dbReference type="Google" id="ProtNLM"/>
    </source>
</evidence>
<feature type="compositionally biased region" description="Low complexity" evidence="1">
    <location>
        <begin position="305"/>
        <end position="319"/>
    </location>
</feature>
<feature type="compositionally biased region" description="Polar residues" evidence="1">
    <location>
        <begin position="478"/>
        <end position="513"/>
    </location>
</feature>
<feature type="region of interest" description="Disordered" evidence="1">
    <location>
        <begin position="478"/>
        <end position="532"/>
    </location>
</feature>
<organism evidence="3 4">
    <name type="scientific">Sorghum bicolor</name>
    <name type="common">Sorghum</name>
    <name type="synonym">Sorghum vulgare</name>
    <dbReference type="NCBI Taxonomy" id="4558"/>
    <lineage>
        <taxon>Eukaryota</taxon>
        <taxon>Viridiplantae</taxon>
        <taxon>Streptophyta</taxon>
        <taxon>Embryophyta</taxon>
        <taxon>Tracheophyta</taxon>
        <taxon>Spermatophyta</taxon>
        <taxon>Magnoliopsida</taxon>
        <taxon>Liliopsida</taxon>
        <taxon>Poales</taxon>
        <taxon>Poaceae</taxon>
        <taxon>PACMAD clade</taxon>
        <taxon>Panicoideae</taxon>
        <taxon>Andropogonodae</taxon>
        <taxon>Andropogoneae</taxon>
        <taxon>Sorghinae</taxon>
        <taxon>Sorghum</taxon>
    </lineage>
</organism>
<feature type="compositionally biased region" description="Low complexity" evidence="1">
    <location>
        <begin position="603"/>
        <end position="614"/>
    </location>
</feature>
<reference evidence="4" key="2">
    <citation type="journal article" date="2018" name="Plant J.">
        <title>The Sorghum bicolor reference genome: improved assembly, gene annotations, a transcriptome atlas, and signatures of genome organization.</title>
        <authorList>
            <person name="McCormick R.F."/>
            <person name="Truong S.K."/>
            <person name="Sreedasyam A."/>
            <person name="Jenkins J."/>
            <person name="Shu S."/>
            <person name="Sims D."/>
            <person name="Kennedy M."/>
            <person name="Amirebrahimi M."/>
            <person name="Weers B.D."/>
            <person name="McKinley B."/>
            <person name="Mattison A."/>
            <person name="Morishige D.T."/>
            <person name="Grimwood J."/>
            <person name="Schmutz J."/>
            <person name="Mullet J.E."/>
        </authorList>
    </citation>
    <scope>NUCLEOTIDE SEQUENCE [LARGE SCALE GENOMIC DNA]</scope>
    <source>
        <strain evidence="4">cv. BTx623</strain>
    </source>
</reference>
<feature type="region of interest" description="Disordered" evidence="1">
    <location>
        <begin position="371"/>
        <end position="431"/>
    </location>
</feature>
<feature type="compositionally biased region" description="Basic residues" evidence="1">
    <location>
        <begin position="113"/>
        <end position="127"/>
    </location>
</feature>
<dbReference type="AlphaFoldDB" id="A0A1B6QE61"/>
<dbReference type="InParanoid" id="A0A1B6QE61"/>
<reference evidence="3 4" key="1">
    <citation type="journal article" date="2009" name="Nature">
        <title>The Sorghum bicolor genome and the diversification of grasses.</title>
        <authorList>
            <person name="Paterson A.H."/>
            <person name="Bowers J.E."/>
            <person name="Bruggmann R."/>
            <person name="Dubchak I."/>
            <person name="Grimwood J."/>
            <person name="Gundlach H."/>
            <person name="Haberer G."/>
            <person name="Hellsten U."/>
            <person name="Mitros T."/>
            <person name="Poliakov A."/>
            <person name="Schmutz J."/>
            <person name="Spannagl M."/>
            <person name="Tang H."/>
            <person name="Wang X."/>
            <person name="Wicker T."/>
            <person name="Bharti A.K."/>
            <person name="Chapman J."/>
            <person name="Feltus F.A."/>
            <person name="Gowik U."/>
            <person name="Grigoriev I.V."/>
            <person name="Lyons E."/>
            <person name="Maher C.A."/>
            <person name="Martis M."/>
            <person name="Narechania A."/>
            <person name="Otillar R.P."/>
            <person name="Penning B.W."/>
            <person name="Salamov A.A."/>
            <person name="Wang Y."/>
            <person name="Zhang L."/>
            <person name="Carpita N.C."/>
            <person name="Freeling M."/>
            <person name="Gingle A.R."/>
            <person name="Hash C.T."/>
            <person name="Keller B."/>
            <person name="Klein P."/>
            <person name="Kresovich S."/>
            <person name="McCann M.C."/>
            <person name="Ming R."/>
            <person name="Peterson D.G."/>
            <person name="Mehboob-ur-Rahman"/>
            <person name="Ware D."/>
            <person name="Westhoff P."/>
            <person name="Mayer K.F."/>
            <person name="Messing J."/>
            <person name="Rokhsar D.S."/>
        </authorList>
    </citation>
    <scope>NUCLEOTIDE SEQUENCE [LARGE SCALE GENOMIC DNA]</scope>
    <source>
        <strain evidence="4">cv. BTx623</strain>
    </source>
</reference>
<protein>
    <recommendedName>
        <fullName evidence="5">Tyrosinase copper-binding domain-containing protein</fullName>
    </recommendedName>
</protein>
<feature type="region of interest" description="Disordered" evidence="1">
    <location>
        <begin position="285"/>
        <end position="319"/>
    </location>
</feature>
<feature type="compositionally biased region" description="Low complexity" evidence="1">
    <location>
        <begin position="661"/>
        <end position="675"/>
    </location>
</feature>
<sequence>MKWKNTLREMAPLRSTGRFFRRHPSALCLLIFLLVLYKYFFGWFTLIVTTSPIFLIAGVFLGILLAYGEPNNPEKDHVYKKIENARSSDIHGSSKSVRGVPLPTIPSGEERVAKHKNRVKKIRKRSHGVASSEPGSSESGGSDTDTAPMLHAFHHLRSGSNSSQSSQDVDSNDSSTEDGAENQQGSDGNVRKEKHHAKVVAWTADDQKNILKIGCLEIERNQRLETLIARRRARKHADRNLIEFGSTDCLPTIEELSKFNVQIPAVFAPRKNPFDLPYNEDNFPDSAPSALLETGNPFDLPTEQANESSSNGGANSSHAEPIPVACQLQRSALLRRHESFTEGAPFLSEFLQDTQPSRFRPYFMTEKMANEGMPDPVLEGETSEKSNSKASSAQDSASTSSVADQESQKDVLEDCSNQGQQSSFTQTEEHAHIARHVREVSLALDMEPPVLISDSSDDDISLSGEHINDWEEAQQSENFSFSQNTSLQDPSVTQHHQEIDMTSNGLNQMSPHSNDLELTSTSTETTDDPFEMNDIEPPAKEVVVIDDTHVLDPVPVYDSSPSGSERPAPIGLVTDGAVLKDGHVRTLDAEASVEEGVSPSRMEASSSEVAELSLSSVEESKFLEKEVSEIREQSMVGHVEAHGGSVSHADPSVCDISSQPSTGSSTNGDSGSSATPSSTNAVL</sequence>
<feature type="transmembrane region" description="Helical" evidence="2">
    <location>
        <begin position="20"/>
        <end position="37"/>
    </location>
</feature>
<keyword evidence="2" id="KW-1133">Transmembrane helix</keyword>
<dbReference type="Proteomes" id="UP000000768">
    <property type="component" value="Chromosome 2"/>
</dbReference>
<feature type="compositionally biased region" description="Low complexity" evidence="1">
    <location>
        <begin position="158"/>
        <end position="174"/>
    </location>
</feature>
<dbReference type="OMA" id="MLHTFHH"/>
<evidence type="ECO:0000256" key="2">
    <source>
        <dbReference type="SAM" id="Phobius"/>
    </source>
</evidence>
<feature type="region of interest" description="Disordered" evidence="1">
    <location>
        <begin position="590"/>
        <end position="614"/>
    </location>
</feature>
<feature type="compositionally biased region" description="Polar residues" evidence="1">
    <location>
        <begin position="415"/>
        <end position="426"/>
    </location>
</feature>
<feature type="region of interest" description="Disordered" evidence="1">
    <location>
        <begin position="633"/>
        <end position="683"/>
    </location>
</feature>
<gene>
    <name evidence="3" type="ORF">SORBI_3002G299500</name>
</gene>
<keyword evidence="2" id="KW-0812">Transmembrane</keyword>
<feature type="compositionally biased region" description="Low complexity" evidence="1">
    <location>
        <begin position="131"/>
        <end position="142"/>
    </location>
</feature>
<dbReference type="OrthoDB" id="1908091at2759"/>
<keyword evidence="2" id="KW-0472">Membrane</keyword>
<dbReference type="eggNOG" id="ENOG502SHBU">
    <property type="taxonomic scope" value="Eukaryota"/>
</dbReference>
<keyword evidence="4" id="KW-1185">Reference proteome</keyword>
<proteinExistence type="predicted"/>
<feature type="compositionally biased region" description="Low complexity" evidence="1">
    <location>
        <begin position="388"/>
        <end position="403"/>
    </location>
</feature>
<dbReference type="STRING" id="4558.A0A1B6QE61"/>
<dbReference type="Gramene" id="KXG36200">
    <property type="protein sequence ID" value="KXG36200"/>
    <property type="gene ID" value="SORBI_3002G299500"/>
</dbReference>